<protein>
    <recommendedName>
        <fullName evidence="6">Lipoprotein</fullName>
    </recommendedName>
</protein>
<evidence type="ECO:0000256" key="1">
    <source>
        <dbReference type="SAM" id="SignalP"/>
    </source>
</evidence>
<name>A0A1N7LGH8_9FLAO</name>
<evidence type="ECO:0000313" key="2">
    <source>
        <dbReference type="EMBL" id="PQA97611.1"/>
    </source>
</evidence>
<keyword evidence="5" id="KW-1185">Reference proteome</keyword>
<feature type="chain" id="PRO_5044563769" description="Lipoprotein" evidence="1">
    <location>
        <begin position="22"/>
        <end position="602"/>
    </location>
</feature>
<evidence type="ECO:0000313" key="3">
    <source>
        <dbReference type="EMBL" id="SIS72930.1"/>
    </source>
</evidence>
<evidence type="ECO:0000313" key="4">
    <source>
        <dbReference type="Proteomes" id="UP000186246"/>
    </source>
</evidence>
<reference evidence="4" key="2">
    <citation type="submission" date="2017-01" db="EMBL/GenBank/DDBJ databases">
        <authorList>
            <person name="Varghese N."/>
            <person name="Submissions S."/>
        </authorList>
    </citation>
    <scope>NUCLEOTIDE SEQUENCE [LARGE SCALE GENOMIC DNA]</scope>
    <source>
        <strain evidence="4">DSM 21068</strain>
    </source>
</reference>
<reference evidence="2 5" key="1">
    <citation type="submission" date="2016-11" db="EMBL/GenBank/DDBJ databases">
        <title>Whole genomes of Flavobacteriaceae.</title>
        <authorList>
            <person name="Stine C."/>
            <person name="Li C."/>
            <person name="Tadesse D."/>
        </authorList>
    </citation>
    <scope>NUCLEOTIDE SEQUENCE [LARGE SCALE GENOMIC DNA]</scope>
    <source>
        <strain evidence="2 5">DSM 21068</strain>
    </source>
</reference>
<dbReference type="AlphaFoldDB" id="A0A1N7LGH8"/>
<dbReference type="EMBL" id="FTOJ01000002">
    <property type="protein sequence ID" value="SIS72930.1"/>
    <property type="molecule type" value="Genomic_DNA"/>
</dbReference>
<organism evidence="3 4">
    <name type="scientific">Chryseobacterium piscicola</name>
    <dbReference type="NCBI Taxonomy" id="551459"/>
    <lineage>
        <taxon>Bacteria</taxon>
        <taxon>Pseudomonadati</taxon>
        <taxon>Bacteroidota</taxon>
        <taxon>Flavobacteriia</taxon>
        <taxon>Flavobacteriales</taxon>
        <taxon>Weeksellaceae</taxon>
        <taxon>Chryseobacterium group</taxon>
        <taxon>Chryseobacterium</taxon>
    </lineage>
</organism>
<sequence>MKKITLLILSSLLLMAYSCRTESLNDDQTSETQKNPLFFSKVIPLDESIHKSKLQKELQVAKLQLNKTHFDSKGVVVNFNNSTISTSNVKYFESGAGFHTYTFKIDHPDAKDNDPLENLVLTSMPDGTYREFLISYNLTSQEKKTLMLGGNVSTKDKYSITELTSGASGTSKNQNCNYIQEQAYTWCSDSVHHHGEPKGNGPGQCKAETQSQLINVYLYVCESVEDDTDNPPYNGYYPAGENGVFTSPFISIGYQYYLTEDLDDPNYIHYTNVANFFTSLGTEINQLRVTNPDLFYHTFFYFQQNGINTTTKTFITERLTTLNSWYINANADATASQTANQYFLNWAFNYLLNINPDATIEQFQDWFIDTPLTNQTLQNELMEDWIDPNRVKPTTRFKSSAKLNSIYNKIKTASNFKQYLQNFEPTFSVAHLMFDVGAVTKPDAIAQTKEPINYWIKITFNQNWDYASTPKIILANAFMHEMVHAEMFRKLLTLAPNNGNFDLNLVLGYLNNNNYVGMFDYYIRFSSNNTDVDHEIMGAHYINIMVNFLKQVYSSHYTDLEYRAVAWLGGGLKGTRAWNLLPQSEKTLLENTYQNNYYLWEL</sequence>
<dbReference type="STRING" id="551459.SAMN05421796_102303"/>
<reference evidence="3" key="3">
    <citation type="submission" date="2017-01" db="EMBL/GenBank/DDBJ databases">
        <authorList>
            <person name="Mah S.A."/>
            <person name="Swanson W.J."/>
            <person name="Moy G.W."/>
            <person name="Vacquier V.D."/>
        </authorList>
    </citation>
    <scope>NUCLEOTIDE SEQUENCE [LARGE SCALE GENOMIC DNA]</scope>
    <source>
        <strain evidence="3">DSM 21068</strain>
    </source>
</reference>
<gene>
    <name evidence="2" type="ORF">B0A70_02825</name>
    <name evidence="3" type="ORF">SAMN05421796_102303</name>
</gene>
<accession>A0A1N7LGH8</accession>
<dbReference type="EMBL" id="MUGO01000002">
    <property type="protein sequence ID" value="PQA97611.1"/>
    <property type="molecule type" value="Genomic_DNA"/>
</dbReference>
<proteinExistence type="predicted"/>
<feature type="signal peptide" evidence="1">
    <location>
        <begin position="1"/>
        <end position="21"/>
    </location>
</feature>
<evidence type="ECO:0008006" key="6">
    <source>
        <dbReference type="Google" id="ProtNLM"/>
    </source>
</evidence>
<evidence type="ECO:0000313" key="5">
    <source>
        <dbReference type="Proteomes" id="UP000238314"/>
    </source>
</evidence>
<dbReference type="PROSITE" id="PS51257">
    <property type="entry name" value="PROKAR_LIPOPROTEIN"/>
    <property type="match status" value="1"/>
</dbReference>
<dbReference type="Proteomes" id="UP000238314">
    <property type="component" value="Unassembled WGS sequence"/>
</dbReference>
<dbReference type="Proteomes" id="UP000186246">
    <property type="component" value="Unassembled WGS sequence"/>
</dbReference>
<keyword evidence="1" id="KW-0732">Signal</keyword>